<geneLocation type="plasmid" evidence="3">
    <name>psj05684b</name>
</geneLocation>
<evidence type="ECO:0000313" key="2">
    <source>
        <dbReference type="EMBL" id="ASY66944.1"/>
    </source>
</evidence>
<protein>
    <submittedName>
        <fullName evidence="2">Uncharacterized protein</fullName>
    </submittedName>
</protein>
<dbReference type="KEGG" id="esj:SJ05684_b59620"/>
<gene>
    <name evidence="2" type="ORF">SJ05684_b59620</name>
</gene>
<feature type="transmembrane region" description="Helical" evidence="1">
    <location>
        <begin position="6"/>
        <end position="28"/>
    </location>
</feature>
<reference evidence="2 3" key="1">
    <citation type="submission" date="2017-08" db="EMBL/GenBank/DDBJ databases">
        <title>Multipartite genome sequences of Sinorhizobium species nodulating soybeans.</title>
        <authorList>
            <person name="Tian C.F."/>
        </authorList>
    </citation>
    <scope>NUCLEOTIDE SEQUENCE [LARGE SCALE GENOMIC DNA]</scope>
    <source>
        <strain evidence="2 3">CCBAU 05684</strain>
        <plasmid evidence="3">psj05684b</plasmid>
    </source>
</reference>
<proteinExistence type="predicted"/>
<keyword evidence="1" id="KW-1133">Transmembrane helix</keyword>
<evidence type="ECO:0000313" key="3">
    <source>
        <dbReference type="Proteomes" id="UP000217211"/>
    </source>
</evidence>
<feature type="transmembrane region" description="Helical" evidence="1">
    <location>
        <begin position="67"/>
        <end position="92"/>
    </location>
</feature>
<name>A0A249PMP8_9HYPH</name>
<dbReference type="STRING" id="716928.GCA_000261485_02993"/>
<sequence>MMVRFAYVALISPAAFVAIATGTMLIFGQQTFAGWFSLKLFFVSVLAALHVLTGLVIIRLFREGETYPIWRFLLTTVGTSAVVLAILFVVLAKPTIDAGAVLAVFEPGGLRRLVRAVSPWSIP</sequence>
<keyword evidence="2" id="KW-0614">Plasmid</keyword>
<keyword evidence="1" id="KW-0472">Membrane</keyword>
<evidence type="ECO:0000256" key="1">
    <source>
        <dbReference type="SAM" id="Phobius"/>
    </source>
</evidence>
<dbReference type="AlphaFoldDB" id="A0A249PMP8"/>
<keyword evidence="1" id="KW-0812">Transmembrane</keyword>
<dbReference type="Proteomes" id="UP000217211">
    <property type="component" value="Plasmid pSJ05684b"/>
</dbReference>
<keyword evidence="3" id="KW-1185">Reference proteome</keyword>
<dbReference type="EMBL" id="CP023068">
    <property type="protein sequence ID" value="ASY66944.1"/>
    <property type="molecule type" value="Genomic_DNA"/>
</dbReference>
<organism evidence="2 3">
    <name type="scientific">Sinorhizobium sojae CCBAU 05684</name>
    <dbReference type="NCBI Taxonomy" id="716928"/>
    <lineage>
        <taxon>Bacteria</taxon>
        <taxon>Pseudomonadati</taxon>
        <taxon>Pseudomonadota</taxon>
        <taxon>Alphaproteobacteria</taxon>
        <taxon>Hyphomicrobiales</taxon>
        <taxon>Rhizobiaceae</taxon>
        <taxon>Sinorhizobium/Ensifer group</taxon>
        <taxon>Sinorhizobium</taxon>
    </lineage>
</organism>
<feature type="transmembrane region" description="Helical" evidence="1">
    <location>
        <begin position="40"/>
        <end position="61"/>
    </location>
</feature>
<accession>A0A249PMP8</accession>